<organism evidence="12 13">
    <name type="scientific">Panagrellus redivivus</name>
    <name type="common">Microworm</name>
    <dbReference type="NCBI Taxonomy" id="6233"/>
    <lineage>
        <taxon>Eukaryota</taxon>
        <taxon>Metazoa</taxon>
        <taxon>Ecdysozoa</taxon>
        <taxon>Nematoda</taxon>
        <taxon>Chromadorea</taxon>
        <taxon>Rhabditida</taxon>
        <taxon>Tylenchina</taxon>
        <taxon>Panagrolaimomorpha</taxon>
        <taxon>Panagrolaimoidea</taxon>
        <taxon>Panagrolaimidae</taxon>
        <taxon>Panagrellus</taxon>
    </lineage>
</organism>
<dbReference type="PANTHER" id="PTHR10962:SF1">
    <property type="entry name" value="INTEGRAL MEMBRANE PROTEIN 2"/>
    <property type="match status" value="1"/>
</dbReference>
<keyword evidence="12" id="KW-1185">Reference proteome</keyword>
<dbReference type="GO" id="GO:0042985">
    <property type="term" value="P:negative regulation of amyloid precursor protein biosynthetic process"/>
    <property type="evidence" value="ECO:0007669"/>
    <property type="project" value="TreeGrafter"/>
</dbReference>
<evidence type="ECO:0000256" key="4">
    <source>
        <dbReference type="ARBA" id="ARBA00022968"/>
    </source>
</evidence>
<dbReference type="GO" id="GO:0005794">
    <property type="term" value="C:Golgi apparatus"/>
    <property type="evidence" value="ECO:0007669"/>
    <property type="project" value="TreeGrafter"/>
</dbReference>
<keyword evidence="3 9" id="KW-0812">Transmembrane</keyword>
<keyword evidence="8" id="KW-0325">Glycoprotein</keyword>
<evidence type="ECO:0000256" key="8">
    <source>
        <dbReference type="ARBA" id="ARBA00023180"/>
    </source>
</evidence>
<evidence type="ECO:0000256" key="10">
    <source>
        <dbReference type="SAM" id="MobiDB-lite"/>
    </source>
</evidence>
<dbReference type="InterPro" id="IPR040145">
    <property type="entry name" value="ITM2"/>
</dbReference>
<evidence type="ECO:0000259" key="11">
    <source>
        <dbReference type="PROSITE" id="PS50869"/>
    </source>
</evidence>
<evidence type="ECO:0000256" key="2">
    <source>
        <dbReference type="ARBA" id="ARBA00006794"/>
    </source>
</evidence>
<evidence type="ECO:0000256" key="1">
    <source>
        <dbReference type="ARBA" id="ARBA00004606"/>
    </source>
</evidence>
<reference evidence="13" key="2">
    <citation type="submission" date="2020-10" db="UniProtKB">
        <authorList>
            <consortium name="WormBaseParasite"/>
        </authorList>
    </citation>
    <scope>IDENTIFICATION</scope>
</reference>
<keyword evidence="9" id="KW-1003">Cell membrane</keyword>
<dbReference type="AlphaFoldDB" id="A0A7E4VE90"/>
<feature type="region of interest" description="Disordered" evidence="10">
    <location>
        <begin position="1"/>
        <end position="83"/>
    </location>
</feature>
<reference evidence="12" key="1">
    <citation type="journal article" date="2013" name="Genetics">
        <title>The draft genome and transcriptome of Panagrellus redivivus are shaped by the harsh demands of a free-living lifestyle.</title>
        <authorList>
            <person name="Srinivasan J."/>
            <person name="Dillman A.R."/>
            <person name="Macchietto M.G."/>
            <person name="Heikkinen L."/>
            <person name="Lakso M."/>
            <person name="Fracchia K.M."/>
            <person name="Antoshechkin I."/>
            <person name="Mortazavi A."/>
            <person name="Wong G."/>
            <person name="Sternberg P.W."/>
        </authorList>
    </citation>
    <scope>NUCLEOTIDE SEQUENCE [LARGE SCALE GENOMIC DNA]</scope>
    <source>
        <strain evidence="12">MT8872</strain>
    </source>
</reference>
<comment type="subcellular location">
    <subcellularLocation>
        <location evidence="1 9">Membrane</location>
        <topology evidence="1 9">Single-pass type II membrane protein</topology>
    </subcellularLocation>
</comment>
<feature type="compositionally biased region" description="Low complexity" evidence="10">
    <location>
        <begin position="37"/>
        <end position="48"/>
    </location>
</feature>
<keyword evidence="6 9" id="KW-0472">Membrane</keyword>
<protein>
    <recommendedName>
        <fullName evidence="9">Integral membrane protein 2</fullName>
    </recommendedName>
</protein>
<evidence type="ECO:0000256" key="7">
    <source>
        <dbReference type="ARBA" id="ARBA00023157"/>
    </source>
</evidence>
<sequence length="344" mass="38035">MLSQTSSPPPTKSMDNSNPTTPTPPPTTEVPLPSPPVSTGSISPSSSSSKEKRDLPDGSNPNFSPPPPLRVSPPPSYTSGSFRRCDNKKPDNCVYCGGAKNYWDKRSPSQQALFAKKQRTYRALTTLGFFLVFLVAFVLLVCSNHRLFQKPYNGWCGTTFMDGGKAKQFGQEMEIDPNESYEQIRVPKFGANRPAVFVHDFKKNVTAIVDVLGDRCFLKPLDRNVVVPPKNFIDLIDKMHEGYYAPSPKVIHETFRVGGRLSADDLYNIDSAMVSRHCGDKELFQIVRASRSVDSAYFVRDKRESTTTTELATPAATTADPTGETLQFAVSNGDNVEIEKILLI</sequence>
<feature type="transmembrane region" description="Helical" evidence="9">
    <location>
        <begin position="123"/>
        <end position="141"/>
    </location>
</feature>
<evidence type="ECO:0000256" key="9">
    <source>
        <dbReference type="RuleBase" id="RU367061"/>
    </source>
</evidence>
<evidence type="ECO:0000313" key="12">
    <source>
        <dbReference type="Proteomes" id="UP000492821"/>
    </source>
</evidence>
<dbReference type="GO" id="GO:0005886">
    <property type="term" value="C:plasma membrane"/>
    <property type="evidence" value="ECO:0007669"/>
    <property type="project" value="UniProtKB-UniRule"/>
</dbReference>
<dbReference type="PROSITE" id="PS50869">
    <property type="entry name" value="BRICHOS"/>
    <property type="match status" value="1"/>
</dbReference>
<comment type="similarity">
    <text evidence="2 9">Belongs to the ITM2 family.</text>
</comment>
<evidence type="ECO:0000256" key="6">
    <source>
        <dbReference type="ARBA" id="ARBA00023136"/>
    </source>
</evidence>
<dbReference type="WBParaSite" id="Pan_g19838.t1">
    <property type="protein sequence ID" value="Pan_g19838.t1"/>
    <property type="gene ID" value="Pan_g19838"/>
</dbReference>
<dbReference type="PANTHER" id="PTHR10962">
    <property type="entry name" value="INTEGRAL TRANSMEMBRANE PROTEIN 2"/>
    <property type="match status" value="1"/>
</dbReference>
<proteinExistence type="inferred from homology"/>
<dbReference type="SMART" id="SM01039">
    <property type="entry name" value="BRICHOS"/>
    <property type="match status" value="1"/>
</dbReference>
<evidence type="ECO:0000256" key="3">
    <source>
        <dbReference type="ARBA" id="ARBA00022692"/>
    </source>
</evidence>
<feature type="compositionally biased region" description="Pro residues" evidence="10">
    <location>
        <begin position="21"/>
        <end position="36"/>
    </location>
</feature>
<feature type="compositionally biased region" description="Pro residues" evidence="10">
    <location>
        <begin position="63"/>
        <end position="76"/>
    </location>
</feature>
<keyword evidence="4 9" id="KW-0735">Signal-anchor</keyword>
<evidence type="ECO:0000256" key="5">
    <source>
        <dbReference type="ARBA" id="ARBA00022989"/>
    </source>
</evidence>
<keyword evidence="5 9" id="KW-1133">Transmembrane helix</keyword>
<keyword evidence="7" id="KW-1015">Disulfide bond</keyword>
<name>A0A7E4VE90_PANRE</name>
<accession>A0A7E4VE90</accession>
<dbReference type="GO" id="GO:0001540">
    <property type="term" value="F:amyloid-beta binding"/>
    <property type="evidence" value="ECO:0007669"/>
    <property type="project" value="TreeGrafter"/>
</dbReference>
<dbReference type="GO" id="GO:0070062">
    <property type="term" value="C:extracellular exosome"/>
    <property type="evidence" value="ECO:0007669"/>
    <property type="project" value="TreeGrafter"/>
</dbReference>
<dbReference type="InterPro" id="IPR007084">
    <property type="entry name" value="BRICHOS_dom"/>
</dbReference>
<dbReference type="Pfam" id="PF04089">
    <property type="entry name" value="BRICHOS"/>
    <property type="match status" value="1"/>
</dbReference>
<dbReference type="Proteomes" id="UP000492821">
    <property type="component" value="Unassembled WGS sequence"/>
</dbReference>
<feature type="domain" description="BRICHOS" evidence="11">
    <location>
        <begin position="189"/>
        <end position="286"/>
    </location>
</feature>
<evidence type="ECO:0000313" key="13">
    <source>
        <dbReference type="WBParaSite" id="Pan_g19838.t1"/>
    </source>
</evidence>